<evidence type="ECO:0000313" key="4">
    <source>
        <dbReference type="Proteomes" id="UP000194606"/>
    </source>
</evidence>
<evidence type="ECO:0000256" key="1">
    <source>
        <dbReference type="SAM" id="MobiDB-lite"/>
    </source>
</evidence>
<proteinExistence type="predicted"/>
<evidence type="ECO:0000256" key="2">
    <source>
        <dbReference type="SAM" id="Phobius"/>
    </source>
</evidence>
<keyword evidence="2" id="KW-0472">Membrane</keyword>
<reference evidence="3 4" key="1">
    <citation type="submission" date="2017-02" db="EMBL/GenBank/DDBJ databases">
        <authorList>
            <person name="Peterson S.W."/>
        </authorList>
    </citation>
    <scope>NUCLEOTIDE SEQUENCE [LARGE SCALE GENOMIC DNA]</scope>
    <source>
        <strain evidence="3">159469</strain>
    </source>
</reference>
<dbReference type="RefSeq" id="WP_086581866.1">
    <property type="nucleotide sequence ID" value="NZ_MUIZ01000001.1"/>
</dbReference>
<organism evidence="3 4">
    <name type="scientific">Lactococcus petauri</name>
    <dbReference type="NCBI Taxonomy" id="1940789"/>
    <lineage>
        <taxon>Bacteria</taxon>
        <taxon>Bacillati</taxon>
        <taxon>Bacillota</taxon>
        <taxon>Bacilli</taxon>
        <taxon>Lactobacillales</taxon>
        <taxon>Streptococcaceae</taxon>
        <taxon>Lactococcus</taxon>
    </lineage>
</organism>
<feature type="transmembrane region" description="Helical" evidence="2">
    <location>
        <begin position="87"/>
        <end position="107"/>
    </location>
</feature>
<accession>A0A252CF04</accession>
<dbReference type="AlphaFoldDB" id="A0A252CF04"/>
<sequence length="117" mass="13847">MNEENGHQKRIRKMQERLKSKEEKLQKKSLKKEARKTTRKKFFDFSMISLRFLKEHPQGLLYTFLVLFYLMMNIGICILALKSIGILPALFFAGETLLQLVGLFYALNYLNIRDVEE</sequence>
<feature type="transmembrane region" description="Helical" evidence="2">
    <location>
        <begin position="60"/>
        <end position="81"/>
    </location>
</feature>
<keyword evidence="2" id="KW-0812">Transmembrane</keyword>
<feature type="region of interest" description="Disordered" evidence="1">
    <location>
        <begin position="1"/>
        <end position="35"/>
    </location>
</feature>
<comment type="caution">
    <text evidence="3">The sequence shown here is derived from an EMBL/GenBank/DDBJ whole genome shotgun (WGS) entry which is preliminary data.</text>
</comment>
<protein>
    <submittedName>
        <fullName evidence="3">Uncharacterized protein</fullName>
    </submittedName>
</protein>
<dbReference type="Proteomes" id="UP000194606">
    <property type="component" value="Unassembled WGS sequence"/>
</dbReference>
<keyword evidence="2" id="KW-1133">Transmembrane helix</keyword>
<dbReference type="EMBL" id="MUIZ01000001">
    <property type="protein sequence ID" value="OUK05167.1"/>
    <property type="molecule type" value="Genomic_DNA"/>
</dbReference>
<evidence type="ECO:0000313" key="3">
    <source>
        <dbReference type="EMBL" id="OUK05167.1"/>
    </source>
</evidence>
<name>A0A252CF04_9LACT</name>
<gene>
    <name evidence="3" type="ORF">BZZ03_00150</name>
</gene>